<dbReference type="GO" id="GO:0005829">
    <property type="term" value="C:cytosol"/>
    <property type="evidence" value="ECO:0007669"/>
    <property type="project" value="TreeGrafter"/>
</dbReference>
<evidence type="ECO:0000313" key="7">
    <source>
        <dbReference type="Proteomes" id="UP000199729"/>
    </source>
</evidence>
<dbReference type="SUPFAM" id="SSF52172">
    <property type="entry name" value="CheY-like"/>
    <property type="match status" value="1"/>
</dbReference>
<dbReference type="InterPro" id="IPR001867">
    <property type="entry name" value="OmpR/PhoB-type_DNA-bd"/>
</dbReference>
<feature type="domain" description="OmpR/PhoB-type" evidence="5">
    <location>
        <begin position="132"/>
        <end position="231"/>
    </location>
</feature>
<keyword evidence="6" id="KW-0614">Plasmid</keyword>
<dbReference type="PROSITE" id="PS51755">
    <property type="entry name" value="OMPR_PHOB"/>
    <property type="match status" value="1"/>
</dbReference>
<evidence type="ECO:0000256" key="2">
    <source>
        <dbReference type="PROSITE-ProRule" id="PRU00169"/>
    </source>
</evidence>
<dbReference type="InterPro" id="IPR011006">
    <property type="entry name" value="CheY-like_superfamily"/>
</dbReference>
<dbReference type="PROSITE" id="PS50110">
    <property type="entry name" value="RESPONSE_REGULATORY"/>
    <property type="match status" value="1"/>
</dbReference>
<reference evidence="6 7" key="1">
    <citation type="submission" date="2017-07" db="EMBL/GenBank/DDBJ databases">
        <title>Complete Genome Sequence of the cosmetic ferment Vitreoscilla filiformis (ATCC15551).</title>
        <authorList>
            <person name="Contreras S."/>
            <person name="Sagory-Zalkind P."/>
            <person name="Blanquart H."/>
            <person name="Iltis A."/>
            <person name="Morand S.C."/>
        </authorList>
    </citation>
    <scope>NUCLEOTIDE SEQUENCE [LARGE SCALE GENOMIC DNA]</scope>
    <source>
        <strain evidence="6 7">ATCC 15551</strain>
        <plasmid evidence="7">Plasmid pvf1</plasmid>
    </source>
</reference>
<dbReference type="SMART" id="SM00862">
    <property type="entry name" value="Trans_reg_C"/>
    <property type="match status" value="1"/>
</dbReference>
<geneLocation type="plasmid" evidence="7">
    <name>pvf1</name>
</geneLocation>
<dbReference type="Gene3D" id="1.10.10.10">
    <property type="entry name" value="Winged helix-like DNA-binding domain superfamily/Winged helix DNA-binding domain"/>
    <property type="match status" value="1"/>
</dbReference>
<dbReference type="InterPro" id="IPR039420">
    <property type="entry name" value="WalR-like"/>
</dbReference>
<dbReference type="GO" id="GO:0006355">
    <property type="term" value="P:regulation of DNA-templated transcription"/>
    <property type="evidence" value="ECO:0007669"/>
    <property type="project" value="InterPro"/>
</dbReference>
<feature type="modified residue" description="4-aspartylphosphate" evidence="2">
    <location>
        <position position="50"/>
    </location>
</feature>
<evidence type="ECO:0000259" key="5">
    <source>
        <dbReference type="PROSITE" id="PS51755"/>
    </source>
</evidence>
<evidence type="ECO:0000313" key="6">
    <source>
        <dbReference type="EMBL" id="ASM79184.1"/>
    </source>
</evidence>
<dbReference type="EMBL" id="CP022424">
    <property type="protein sequence ID" value="ASM79184.1"/>
    <property type="molecule type" value="Genomic_DNA"/>
</dbReference>
<dbReference type="GO" id="GO:0032993">
    <property type="term" value="C:protein-DNA complex"/>
    <property type="evidence" value="ECO:0007669"/>
    <property type="project" value="TreeGrafter"/>
</dbReference>
<dbReference type="GO" id="GO:0000156">
    <property type="term" value="F:phosphorelay response regulator activity"/>
    <property type="evidence" value="ECO:0007669"/>
    <property type="project" value="TreeGrafter"/>
</dbReference>
<keyword evidence="7" id="KW-1185">Reference proteome</keyword>
<dbReference type="PANTHER" id="PTHR48111">
    <property type="entry name" value="REGULATOR OF RPOS"/>
    <property type="match status" value="1"/>
</dbReference>
<accession>A0A221KJH6</accession>
<dbReference type="InterPro" id="IPR036388">
    <property type="entry name" value="WH-like_DNA-bd_sf"/>
</dbReference>
<dbReference type="Pfam" id="PF00072">
    <property type="entry name" value="Response_reg"/>
    <property type="match status" value="1"/>
</dbReference>
<keyword evidence="2" id="KW-0597">Phosphoprotein</keyword>
<dbReference type="Proteomes" id="UP000199729">
    <property type="component" value="Plasmid pVF1"/>
</dbReference>
<keyword evidence="1 3" id="KW-0238">DNA-binding</keyword>
<name>A0A221KJH6_VITFI</name>
<organism evidence="6 7">
    <name type="scientific">Vitreoscilla filiformis</name>
    <dbReference type="NCBI Taxonomy" id="63"/>
    <lineage>
        <taxon>Bacteria</taxon>
        <taxon>Pseudomonadati</taxon>
        <taxon>Pseudomonadota</taxon>
        <taxon>Betaproteobacteria</taxon>
        <taxon>Neisseriales</taxon>
        <taxon>Neisseriaceae</taxon>
        <taxon>Vitreoscilla</taxon>
    </lineage>
</organism>
<dbReference type="AlphaFoldDB" id="A0A221KJH6"/>
<dbReference type="CDD" id="cd00383">
    <property type="entry name" value="trans_reg_C"/>
    <property type="match status" value="1"/>
</dbReference>
<dbReference type="InterPro" id="IPR016032">
    <property type="entry name" value="Sig_transdc_resp-reg_C-effctor"/>
</dbReference>
<dbReference type="InterPro" id="IPR001789">
    <property type="entry name" value="Sig_transdc_resp-reg_receiver"/>
</dbReference>
<dbReference type="Gene3D" id="3.40.50.2300">
    <property type="match status" value="1"/>
</dbReference>
<feature type="domain" description="Response regulatory" evidence="4">
    <location>
        <begin position="1"/>
        <end position="114"/>
    </location>
</feature>
<dbReference type="GO" id="GO:0000976">
    <property type="term" value="F:transcription cis-regulatory region binding"/>
    <property type="evidence" value="ECO:0007669"/>
    <property type="project" value="TreeGrafter"/>
</dbReference>
<evidence type="ECO:0000256" key="3">
    <source>
        <dbReference type="PROSITE-ProRule" id="PRU01091"/>
    </source>
</evidence>
<dbReference type="PANTHER" id="PTHR48111:SF59">
    <property type="entry name" value="TRANSCRIPTIONAL REGULATORY PROTEIN BAER"/>
    <property type="match status" value="1"/>
</dbReference>
<gene>
    <name evidence="6" type="ORF">VITFI_CDS3407</name>
</gene>
<evidence type="ECO:0000256" key="1">
    <source>
        <dbReference type="ARBA" id="ARBA00023125"/>
    </source>
</evidence>
<protein>
    <submittedName>
        <fullName evidence="6">Two-component system response regulator</fullName>
    </submittedName>
</protein>
<proteinExistence type="predicted"/>
<dbReference type="KEGG" id="vff:VITFI_CDS3407"/>
<dbReference type="Gene3D" id="6.10.250.690">
    <property type="match status" value="1"/>
</dbReference>
<dbReference type="SUPFAM" id="SSF46894">
    <property type="entry name" value="C-terminal effector domain of the bipartite response regulators"/>
    <property type="match status" value="1"/>
</dbReference>
<dbReference type="SMART" id="SM00448">
    <property type="entry name" value="REC"/>
    <property type="match status" value="1"/>
</dbReference>
<sequence>MIFVVEDEPRLAQLVRDYLQAAGYTARVFDHGLAVEPAVRAETPALILLDVMLPGRDGLSICRALRAFSPVPIIMLTARVEEVDRLIGLEAGADDYICKPFSPREVVARVRAVLRRAPAWHDAAPPAAPRGEAEPAPAGLVIDTDHHRARWDGQWLDLTPVELRLLAALAAQPGRVFSRDQLLDKLHPDQRTLSDRTVDSHIKNLRRKLETVRPGQELIRSIYGVGYKFEP</sequence>
<dbReference type="Pfam" id="PF00486">
    <property type="entry name" value="Trans_reg_C"/>
    <property type="match status" value="1"/>
</dbReference>
<evidence type="ECO:0000259" key="4">
    <source>
        <dbReference type="PROSITE" id="PS50110"/>
    </source>
</evidence>
<feature type="DNA-binding region" description="OmpR/PhoB-type" evidence="3">
    <location>
        <begin position="132"/>
        <end position="231"/>
    </location>
</feature>